<dbReference type="RefSeq" id="WP_152690723.1">
    <property type="nucleotide sequence ID" value="NZ_KQ061226.1"/>
</dbReference>
<keyword evidence="1" id="KW-0732">Signal</keyword>
<keyword evidence="3" id="KW-1185">Reference proteome</keyword>
<sequence>MLTTHSRARRRTMGRLAGAAFAAGLTATTLFAASGPAQATPAPATAAMAYDHTYVALNLDKCQHVRRQYSSWAWVSTCYPYVDSTGGYWAFDWTCRVC</sequence>
<organism evidence="2 3">
    <name type="scientific">Jiangella alkaliphila</name>
    <dbReference type="NCBI Taxonomy" id="419479"/>
    <lineage>
        <taxon>Bacteria</taxon>
        <taxon>Bacillati</taxon>
        <taxon>Actinomycetota</taxon>
        <taxon>Actinomycetes</taxon>
        <taxon>Jiangellales</taxon>
        <taxon>Jiangellaceae</taxon>
        <taxon>Jiangella</taxon>
    </lineage>
</organism>
<protein>
    <recommendedName>
        <fullName evidence="4">Secreted protein</fullName>
    </recommendedName>
</protein>
<name>A0A1H2J956_9ACTN</name>
<evidence type="ECO:0000313" key="3">
    <source>
        <dbReference type="Proteomes" id="UP000182977"/>
    </source>
</evidence>
<reference evidence="3" key="1">
    <citation type="submission" date="2016-10" db="EMBL/GenBank/DDBJ databases">
        <authorList>
            <person name="Varghese N."/>
            <person name="Submissions S."/>
        </authorList>
    </citation>
    <scope>NUCLEOTIDE SEQUENCE [LARGE SCALE GENOMIC DNA]</scope>
    <source>
        <strain evidence="3">DSM 45079</strain>
    </source>
</reference>
<dbReference type="AlphaFoldDB" id="A0A1H2J956"/>
<evidence type="ECO:0000313" key="2">
    <source>
        <dbReference type="EMBL" id="SDU52721.1"/>
    </source>
</evidence>
<feature type="signal peptide" evidence="1">
    <location>
        <begin position="1"/>
        <end position="32"/>
    </location>
</feature>
<dbReference type="EMBL" id="LT629791">
    <property type="protein sequence ID" value="SDU52721.1"/>
    <property type="molecule type" value="Genomic_DNA"/>
</dbReference>
<dbReference type="STRING" id="419479.SAMN04488563_2423"/>
<proteinExistence type="predicted"/>
<accession>A0A1H2J956</accession>
<dbReference type="Proteomes" id="UP000182977">
    <property type="component" value="Chromosome I"/>
</dbReference>
<dbReference type="InterPro" id="IPR006311">
    <property type="entry name" value="TAT_signal"/>
</dbReference>
<evidence type="ECO:0008006" key="4">
    <source>
        <dbReference type="Google" id="ProtNLM"/>
    </source>
</evidence>
<evidence type="ECO:0000256" key="1">
    <source>
        <dbReference type="SAM" id="SignalP"/>
    </source>
</evidence>
<gene>
    <name evidence="2" type="ORF">SAMN04488563_2423</name>
</gene>
<feature type="chain" id="PRO_5009277362" description="Secreted protein" evidence="1">
    <location>
        <begin position="33"/>
        <end position="98"/>
    </location>
</feature>
<dbReference type="PROSITE" id="PS51318">
    <property type="entry name" value="TAT"/>
    <property type="match status" value="1"/>
</dbReference>